<feature type="domain" description="ABC transporter" evidence="6">
    <location>
        <begin position="91"/>
        <end position="169"/>
    </location>
</feature>
<dbReference type="GO" id="GO:0016020">
    <property type="term" value="C:membrane"/>
    <property type="evidence" value="ECO:0007669"/>
    <property type="project" value="UniProtKB-SubCell"/>
</dbReference>
<dbReference type="OrthoDB" id="2434033at2759"/>
<evidence type="ECO:0000313" key="7">
    <source>
        <dbReference type="EMBL" id="KAG0248528.1"/>
    </source>
</evidence>
<dbReference type="GO" id="GO:0042626">
    <property type="term" value="F:ATPase-coupled transmembrane transporter activity"/>
    <property type="evidence" value="ECO:0007669"/>
    <property type="project" value="TreeGrafter"/>
</dbReference>
<organism evidence="7 8">
    <name type="scientific">Actinomortierella ambigua</name>
    <dbReference type="NCBI Taxonomy" id="1343610"/>
    <lineage>
        <taxon>Eukaryota</taxon>
        <taxon>Fungi</taxon>
        <taxon>Fungi incertae sedis</taxon>
        <taxon>Mucoromycota</taxon>
        <taxon>Mortierellomycotina</taxon>
        <taxon>Mortierellomycetes</taxon>
        <taxon>Mortierellales</taxon>
        <taxon>Mortierellaceae</taxon>
        <taxon>Actinomortierella</taxon>
    </lineage>
</organism>
<dbReference type="Proteomes" id="UP000807716">
    <property type="component" value="Unassembled WGS sequence"/>
</dbReference>
<evidence type="ECO:0000259" key="6">
    <source>
        <dbReference type="Pfam" id="PF00005"/>
    </source>
</evidence>
<accession>A0A9P6TW50</accession>
<dbReference type="GO" id="GO:0005524">
    <property type="term" value="F:ATP binding"/>
    <property type="evidence" value="ECO:0007669"/>
    <property type="project" value="InterPro"/>
</dbReference>
<keyword evidence="5" id="KW-0472">Membrane</keyword>
<feature type="non-terminal residue" evidence="7">
    <location>
        <position position="1"/>
    </location>
</feature>
<dbReference type="InterPro" id="IPR050352">
    <property type="entry name" value="ABCG_transporters"/>
</dbReference>
<evidence type="ECO:0000256" key="1">
    <source>
        <dbReference type="ARBA" id="ARBA00004141"/>
    </source>
</evidence>
<name>A0A9P6TW50_9FUNG</name>
<keyword evidence="3" id="KW-0812">Transmembrane</keyword>
<dbReference type="PANTHER" id="PTHR48041">
    <property type="entry name" value="ABC TRANSPORTER G FAMILY MEMBER 28"/>
    <property type="match status" value="1"/>
</dbReference>
<evidence type="ECO:0000256" key="4">
    <source>
        <dbReference type="ARBA" id="ARBA00022989"/>
    </source>
</evidence>
<dbReference type="Pfam" id="PF00005">
    <property type="entry name" value="ABC_tran"/>
    <property type="match status" value="1"/>
</dbReference>
<dbReference type="InterPro" id="IPR003439">
    <property type="entry name" value="ABC_transporter-like_ATP-bd"/>
</dbReference>
<comment type="subcellular location">
    <subcellularLocation>
        <location evidence="1">Membrane</location>
        <topology evidence="1">Multi-pass membrane protein</topology>
    </subcellularLocation>
</comment>
<evidence type="ECO:0000256" key="5">
    <source>
        <dbReference type="ARBA" id="ARBA00023136"/>
    </source>
</evidence>
<proteinExistence type="predicted"/>
<keyword evidence="4" id="KW-1133">Transmembrane helix</keyword>
<reference evidence="7" key="1">
    <citation type="journal article" date="2020" name="Fungal Divers.">
        <title>Resolving the Mortierellaceae phylogeny through synthesis of multi-gene phylogenetics and phylogenomics.</title>
        <authorList>
            <person name="Vandepol N."/>
            <person name="Liber J."/>
            <person name="Desiro A."/>
            <person name="Na H."/>
            <person name="Kennedy M."/>
            <person name="Barry K."/>
            <person name="Grigoriev I.V."/>
            <person name="Miller A.N."/>
            <person name="O'Donnell K."/>
            <person name="Stajich J.E."/>
            <person name="Bonito G."/>
        </authorList>
    </citation>
    <scope>NUCLEOTIDE SEQUENCE</scope>
    <source>
        <strain evidence="7">BC1065</strain>
    </source>
</reference>
<gene>
    <name evidence="7" type="ORF">DFQ27_000856</name>
</gene>
<evidence type="ECO:0000256" key="3">
    <source>
        <dbReference type="ARBA" id="ARBA00022692"/>
    </source>
</evidence>
<dbReference type="AlphaFoldDB" id="A0A9P6TW50"/>
<keyword evidence="2" id="KW-0813">Transport</keyword>
<sequence>MDVSVEEPSLMLESRGSQQGPATSIELKVSNLSVSIIPQPPLAVVGARSIKRGLQRAWSRFTKQQQATMHTNADIDNNTAQDLSQIGLNVLRNINLHVKPGQVCVLLGSSGAGKTTLLNALAGRMDWNHIAMAGRITFNGEKAKKYWKSPKVGYLYQDDHLEPYLTPRETLEF</sequence>
<protein>
    <recommendedName>
        <fullName evidence="6">ABC transporter domain-containing protein</fullName>
    </recommendedName>
</protein>
<evidence type="ECO:0000313" key="8">
    <source>
        <dbReference type="Proteomes" id="UP000807716"/>
    </source>
</evidence>
<dbReference type="InterPro" id="IPR027417">
    <property type="entry name" value="P-loop_NTPase"/>
</dbReference>
<comment type="caution">
    <text evidence="7">The sequence shown here is derived from an EMBL/GenBank/DDBJ whole genome shotgun (WGS) entry which is preliminary data.</text>
</comment>
<dbReference type="SUPFAM" id="SSF52540">
    <property type="entry name" value="P-loop containing nucleoside triphosphate hydrolases"/>
    <property type="match status" value="1"/>
</dbReference>
<keyword evidence="8" id="KW-1185">Reference proteome</keyword>
<dbReference type="EMBL" id="JAAAJB010001240">
    <property type="protein sequence ID" value="KAG0248528.1"/>
    <property type="molecule type" value="Genomic_DNA"/>
</dbReference>
<dbReference type="Gene3D" id="3.40.50.300">
    <property type="entry name" value="P-loop containing nucleotide triphosphate hydrolases"/>
    <property type="match status" value="1"/>
</dbReference>
<dbReference type="GO" id="GO:0016887">
    <property type="term" value="F:ATP hydrolysis activity"/>
    <property type="evidence" value="ECO:0007669"/>
    <property type="project" value="InterPro"/>
</dbReference>
<dbReference type="PANTHER" id="PTHR48041:SF119">
    <property type="entry name" value="ROA1P"/>
    <property type="match status" value="1"/>
</dbReference>
<evidence type="ECO:0000256" key="2">
    <source>
        <dbReference type="ARBA" id="ARBA00022448"/>
    </source>
</evidence>